<comment type="caution">
    <text evidence="2">The sequence shown here is derived from an EMBL/GenBank/DDBJ whole genome shotgun (WGS) entry which is preliminary data.</text>
</comment>
<dbReference type="EMBL" id="JAHXCT010000005">
    <property type="protein sequence ID" value="MBW4769658.1"/>
    <property type="molecule type" value="Genomic_DNA"/>
</dbReference>
<accession>A0ABS6YDL8</accession>
<dbReference type="Proteomes" id="UP000788426">
    <property type="component" value="Unassembled WGS sequence"/>
</dbReference>
<evidence type="ECO:0000256" key="1">
    <source>
        <dbReference type="SAM" id="SignalP"/>
    </source>
</evidence>
<evidence type="ECO:0000313" key="3">
    <source>
        <dbReference type="Proteomes" id="UP000788426"/>
    </source>
</evidence>
<keyword evidence="3" id="KW-1185">Reference proteome</keyword>
<evidence type="ECO:0000313" key="2">
    <source>
        <dbReference type="EMBL" id="MBW4769658.1"/>
    </source>
</evidence>
<reference evidence="2 3" key="1">
    <citation type="submission" date="2021-07" db="EMBL/GenBank/DDBJ databases">
        <title>Genomic diversity and antimicrobial resistance of Prevotella spp. isolated from chronic lung disease airways.</title>
        <authorList>
            <person name="Webb K.A."/>
            <person name="Olagoke O.S."/>
            <person name="Baird T."/>
            <person name="Neill J."/>
            <person name="Pham A."/>
            <person name="Wells T.J."/>
            <person name="Ramsay K.A."/>
            <person name="Bell S.C."/>
            <person name="Sarovich D.S."/>
            <person name="Price E.P."/>
        </authorList>
    </citation>
    <scope>NUCLEOTIDE SEQUENCE [LARGE SCALE GENOMIC DNA]</scope>
    <source>
        <strain evidence="2 3">SCHI0011.S.12</strain>
    </source>
</reference>
<keyword evidence="1" id="KW-0732">Signal</keyword>
<feature type="chain" id="PRO_5045172857" description="Outer membrane protein beta-barrel domain-containing protein" evidence="1">
    <location>
        <begin position="24"/>
        <end position="257"/>
    </location>
</feature>
<name>A0ABS6YDL8_9BACT</name>
<sequence>MSARLSRLIAFFFMLFSSSIASAEDYNNPYNFSVEVGGGILFAPRLQADNGTKDVWTNHNFSGYVKGMSFKLRGEYYIPSTNFSIKGGIENESLQIQDSYVSEPLKQIMLGGRYYPIGMLKVFRPYVGFDTYYNIGRKRTEDFVSQSEGAYLPGYSQHSIIQFPRFSVSPVLGTDIAMTKSISVGLEYGYRLGLSSKVQTNVQAKKTVPPTVFSAPLHRHSIALTLKVSFPFTFEDVDLFTLFGILDYKRVKEKIRY</sequence>
<gene>
    <name evidence="2" type="ORF">KZO38_07780</name>
</gene>
<proteinExistence type="predicted"/>
<evidence type="ECO:0008006" key="4">
    <source>
        <dbReference type="Google" id="ProtNLM"/>
    </source>
</evidence>
<dbReference type="RefSeq" id="WP_219481648.1">
    <property type="nucleotide sequence ID" value="NZ_JAHXCT010000005.1"/>
</dbReference>
<organism evidence="2 3">
    <name type="scientific">Hoylesella nanceiensis</name>
    <dbReference type="NCBI Taxonomy" id="425941"/>
    <lineage>
        <taxon>Bacteria</taxon>
        <taxon>Pseudomonadati</taxon>
        <taxon>Bacteroidota</taxon>
        <taxon>Bacteroidia</taxon>
        <taxon>Bacteroidales</taxon>
        <taxon>Prevotellaceae</taxon>
        <taxon>Hoylesella</taxon>
    </lineage>
</organism>
<feature type="signal peptide" evidence="1">
    <location>
        <begin position="1"/>
        <end position="23"/>
    </location>
</feature>
<protein>
    <recommendedName>
        <fullName evidence="4">Outer membrane protein beta-barrel domain-containing protein</fullName>
    </recommendedName>
</protein>